<dbReference type="PANTHER" id="PTHR33393">
    <property type="entry name" value="POLYGLUTAMINE SYNTHESIS ACCESSORY PROTEIN RV0574C-RELATED"/>
    <property type="match status" value="1"/>
</dbReference>
<evidence type="ECO:0000313" key="3">
    <source>
        <dbReference type="EMBL" id="MDV2480891.1"/>
    </source>
</evidence>
<dbReference type="RefSeq" id="WP_317063867.1">
    <property type="nucleotide sequence ID" value="NZ_WBKO01000001.1"/>
</dbReference>
<proteinExistence type="inferred from homology"/>
<dbReference type="EMBL" id="WBKO01000001">
    <property type="protein sequence ID" value="MDV2480891.1"/>
    <property type="molecule type" value="Genomic_DNA"/>
</dbReference>
<accession>A0ABU3X0C9</accession>
<comment type="caution">
    <text evidence="3">The sequence shown here is derived from an EMBL/GenBank/DDBJ whole genome shotgun (WGS) entry which is preliminary data.</text>
</comment>
<dbReference type="InterPro" id="IPR029052">
    <property type="entry name" value="Metallo-depent_PP-like"/>
</dbReference>
<evidence type="ECO:0000256" key="1">
    <source>
        <dbReference type="ARBA" id="ARBA00005662"/>
    </source>
</evidence>
<evidence type="ECO:0000259" key="2">
    <source>
        <dbReference type="SMART" id="SM00854"/>
    </source>
</evidence>
<dbReference type="CDD" id="cd07381">
    <property type="entry name" value="MPP_CapA"/>
    <property type="match status" value="1"/>
</dbReference>
<dbReference type="SMART" id="SM00854">
    <property type="entry name" value="PGA_cap"/>
    <property type="match status" value="1"/>
</dbReference>
<evidence type="ECO:0000313" key="4">
    <source>
        <dbReference type="Proteomes" id="UP001281203"/>
    </source>
</evidence>
<dbReference type="Proteomes" id="UP001281203">
    <property type="component" value="Unassembled WGS sequence"/>
</dbReference>
<comment type="similarity">
    <text evidence="1">Belongs to the CapA family.</text>
</comment>
<protein>
    <submittedName>
        <fullName evidence="3">CapA family protein</fullName>
    </submittedName>
</protein>
<organism evidence="3 4">
    <name type="scientific">Methanoculleus caldifontis</name>
    <dbReference type="NCBI Taxonomy" id="2651577"/>
    <lineage>
        <taxon>Archaea</taxon>
        <taxon>Methanobacteriati</taxon>
        <taxon>Methanobacteriota</taxon>
        <taxon>Stenosarchaea group</taxon>
        <taxon>Methanomicrobia</taxon>
        <taxon>Methanomicrobiales</taxon>
        <taxon>Methanomicrobiaceae</taxon>
        <taxon>Methanoculleus</taxon>
    </lineage>
</organism>
<dbReference type="InterPro" id="IPR052169">
    <property type="entry name" value="CW_Biosynth-Accessory"/>
</dbReference>
<sequence>MQNQIRLTAAGDIWLRTGGDRHPFEEVRHLLRDKDILFGNLETTLSETGEPAEKHHVIYTSPDAAGYLVDAGFDVMSVANNHSGDRGAEGFMNTLNALERHGILAVGGSTGEERQEPVIIERNGISVGFAGYTIGKLALSREVSVNRLVEEEVFKDIASLKGRCDHIAVSLHWGTEMAYYPSPAQIDLAHRLIDAGATLILGHHPHTMQAIERYHGGLIAYSLGMLQFEPRWPHNISREAVILSVDLQSDGVVGEHGVTPLLVDDDFVPHVAAGAAGEQIVTFLDGISREVAEGRITEKRWFEEIAPVYMKMNFESYRYRIRHNGPLPILEMGVWFFTPFCLKCFAGLARRALRPGSAPQRRMPGSGTGN</sequence>
<reference evidence="3 4" key="1">
    <citation type="submission" date="2019-10" db="EMBL/GenBank/DDBJ databases">
        <title>Isolation and characterization of Methanoculleus sp. Wushi-C6 from a hot spring well.</title>
        <authorList>
            <person name="Chen S.-C."/>
            <person name="Lan Z.-H."/>
            <person name="You Y.-T."/>
            <person name="Lai M.-C."/>
        </authorList>
    </citation>
    <scope>NUCLEOTIDE SEQUENCE [LARGE SCALE GENOMIC DNA]</scope>
    <source>
        <strain evidence="3 4">Wushi-C6</strain>
    </source>
</reference>
<gene>
    <name evidence="3" type="ORF">F8E02_02485</name>
</gene>
<feature type="domain" description="Capsule synthesis protein CapA" evidence="2">
    <location>
        <begin position="6"/>
        <end position="230"/>
    </location>
</feature>
<dbReference type="PANTHER" id="PTHR33393:SF11">
    <property type="entry name" value="POLYGLUTAMINE SYNTHESIS ACCESSORY PROTEIN RV0574C-RELATED"/>
    <property type="match status" value="1"/>
</dbReference>
<name>A0ABU3X0C9_9EURY</name>
<dbReference type="Pfam" id="PF09587">
    <property type="entry name" value="PGA_cap"/>
    <property type="match status" value="1"/>
</dbReference>
<dbReference type="Gene3D" id="3.60.21.10">
    <property type="match status" value="1"/>
</dbReference>
<keyword evidence="4" id="KW-1185">Reference proteome</keyword>
<dbReference type="InterPro" id="IPR019079">
    <property type="entry name" value="Capsule_synth_CapA"/>
</dbReference>
<dbReference type="SUPFAM" id="SSF56300">
    <property type="entry name" value="Metallo-dependent phosphatases"/>
    <property type="match status" value="1"/>
</dbReference>